<proteinExistence type="predicted"/>
<gene>
    <name evidence="3" type="ORF">CYLTODRAFT_419532</name>
</gene>
<dbReference type="OrthoDB" id="3174109at2759"/>
<dbReference type="PROSITE" id="PS50181">
    <property type="entry name" value="FBOX"/>
    <property type="match status" value="1"/>
</dbReference>
<reference evidence="3 4" key="1">
    <citation type="journal article" date="2015" name="Fungal Genet. Biol.">
        <title>Evolution of novel wood decay mechanisms in Agaricales revealed by the genome sequences of Fistulina hepatica and Cylindrobasidium torrendii.</title>
        <authorList>
            <person name="Floudas D."/>
            <person name="Held B.W."/>
            <person name="Riley R."/>
            <person name="Nagy L.G."/>
            <person name="Koehler G."/>
            <person name="Ransdell A.S."/>
            <person name="Younus H."/>
            <person name="Chow J."/>
            <person name="Chiniquy J."/>
            <person name="Lipzen A."/>
            <person name="Tritt A."/>
            <person name="Sun H."/>
            <person name="Haridas S."/>
            <person name="LaButti K."/>
            <person name="Ohm R.A."/>
            <person name="Kues U."/>
            <person name="Blanchette R.A."/>
            <person name="Grigoriev I.V."/>
            <person name="Minto R.E."/>
            <person name="Hibbett D.S."/>
        </authorList>
    </citation>
    <scope>NUCLEOTIDE SEQUENCE [LARGE SCALE GENOMIC DNA]</scope>
    <source>
        <strain evidence="3 4">FP15055 ss-10</strain>
    </source>
</reference>
<keyword evidence="4" id="KW-1185">Reference proteome</keyword>
<evidence type="ECO:0000256" key="1">
    <source>
        <dbReference type="SAM" id="MobiDB-lite"/>
    </source>
</evidence>
<evidence type="ECO:0000259" key="2">
    <source>
        <dbReference type="PROSITE" id="PS50181"/>
    </source>
</evidence>
<feature type="domain" description="F-box" evidence="2">
    <location>
        <begin position="3"/>
        <end position="51"/>
    </location>
</feature>
<organism evidence="3 4">
    <name type="scientific">Cylindrobasidium torrendii FP15055 ss-10</name>
    <dbReference type="NCBI Taxonomy" id="1314674"/>
    <lineage>
        <taxon>Eukaryota</taxon>
        <taxon>Fungi</taxon>
        <taxon>Dikarya</taxon>
        <taxon>Basidiomycota</taxon>
        <taxon>Agaricomycotina</taxon>
        <taxon>Agaricomycetes</taxon>
        <taxon>Agaricomycetidae</taxon>
        <taxon>Agaricales</taxon>
        <taxon>Marasmiineae</taxon>
        <taxon>Physalacriaceae</taxon>
        <taxon>Cylindrobasidium</taxon>
    </lineage>
</organism>
<feature type="compositionally biased region" description="Basic and acidic residues" evidence="1">
    <location>
        <begin position="459"/>
        <end position="474"/>
    </location>
</feature>
<sequence>MGPSVFEKLPLELLESVIRQQEPARIAVSREVCKTWKTVVENSPAMLYAITLAKYGLKDNPPALQAVSSAERLDLLNAQVNGSWGEMQLGLDAEELNTPSFRLWEFFGNVFAQVADNTVLFHQFASPRTNQPRLTWEVPIRLNGALEDFGMDPSQDLLILARSDVSPPKVALAFRTMSTGHGHPSAKLTELTVPIQSIDAPADLFYHISVCGTFAGILLNDGDESNGFELFIIDWKTGELCMNLRRNDNCELLSFAFITETHIAVCAIELEENLGQGIRIYNFLSGQTVVSIADRDRVDVFLKLPGNLPGVYDCTIRCDPTSAWPGPGDTFTHFYDHPDELIYTISVKSIRAPDITLIARRASLLEHLGREVWDVPWGKWGEQGASCIEIIDDSHWICRTFGSLLLTADVTGTLTVYDFNQKRARLFPESFTSRSERTGKGEGMRLTLVPFDDEGEHVGVLESKDEGKEKGKDATEDESDSETESENSTNDVSFDCVASLPFRKRVFPNILSGGIRQDAMIGRDCILIVDDDNEGRFRVLSL</sequence>
<evidence type="ECO:0000313" key="3">
    <source>
        <dbReference type="EMBL" id="KIY70709.1"/>
    </source>
</evidence>
<name>A0A0D7BKS0_9AGAR</name>
<protein>
    <recommendedName>
        <fullName evidence="2">F-box domain-containing protein</fullName>
    </recommendedName>
</protein>
<dbReference type="InterPro" id="IPR001810">
    <property type="entry name" value="F-box_dom"/>
</dbReference>
<evidence type="ECO:0000313" key="4">
    <source>
        <dbReference type="Proteomes" id="UP000054007"/>
    </source>
</evidence>
<dbReference type="EMBL" id="KN880464">
    <property type="protein sequence ID" value="KIY70709.1"/>
    <property type="molecule type" value="Genomic_DNA"/>
</dbReference>
<accession>A0A0D7BKS0</accession>
<dbReference type="STRING" id="1314674.A0A0D7BKS0"/>
<feature type="region of interest" description="Disordered" evidence="1">
    <location>
        <begin position="459"/>
        <end position="490"/>
    </location>
</feature>
<dbReference type="AlphaFoldDB" id="A0A0D7BKS0"/>
<dbReference type="Proteomes" id="UP000054007">
    <property type="component" value="Unassembled WGS sequence"/>
</dbReference>
<feature type="compositionally biased region" description="Acidic residues" evidence="1">
    <location>
        <begin position="475"/>
        <end position="485"/>
    </location>
</feature>